<sequence length="119" mass="13863">MGLEILPGACSGEPPKKTELRRSSSESRVPRDMSQFNFQVSSPMTSEDLFSPDHDYSDTRPRDTKLASRRPPLVSLHRKSFFDSQEFFREPKRVGSLYGEIEKRLRCEESKSRPKIWRL</sequence>
<feature type="region of interest" description="Disordered" evidence="1">
    <location>
        <begin position="1"/>
        <end position="70"/>
    </location>
</feature>
<gene>
    <name evidence="2" type="ORF">KSP40_PGU022640</name>
</gene>
<reference evidence="2 3" key="1">
    <citation type="journal article" date="2022" name="Nat. Plants">
        <title>Genomes of leafy and leafless Platanthera orchids illuminate the evolution of mycoheterotrophy.</title>
        <authorList>
            <person name="Li M.H."/>
            <person name="Liu K.W."/>
            <person name="Li Z."/>
            <person name="Lu H.C."/>
            <person name="Ye Q.L."/>
            <person name="Zhang D."/>
            <person name="Wang J.Y."/>
            <person name="Li Y.F."/>
            <person name="Zhong Z.M."/>
            <person name="Liu X."/>
            <person name="Yu X."/>
            <person name="Liu D.K."/>
            <person name="Tu X.D."/>
            <person name="Liu B."/>
            <person name="Hao Y."/>
            <person name="Liao X.Y."/>
            <person name="Jiang Y.T."/>
            <person name="Sun W.H."/>
            <person name="Chen J."/>
            <person name="Chen Y.Q."/>
            <person name="Ai Y."/>
            <person name="Zhai J.W."/>
            <person name="Wu S.S."/>
            <person name="Zhou Z."/>
            <person name="Hsiao Y.Y."/>
            <person name="Wu W.L."/>
            <person name="Chen Y.Y."/>
            <person name="Lin Y.F."/>
            <person name="Hsu J.L."/>
            <person name="Li C.Y."/>
            <person name="Wang Z.W."/>
            <person name="Zhao X."/>
            <person name="Zhong W.Y."/>
            <person name="Ma X.K."/>
            <person name="Ma L."/>
            <person name="Huang J."/>
            <person name="Chen G.Z."/>
            <person name="Huang M.Z."/>
            <person name="Huang L."/>
            <person name="Peng D.H."/>
            <person name="Luo Y.B."/>
            <person name="Zou S.Q."/>
            <person name="Chen S.P."/>
            <person name="Lan S."/>
            <person name="Tsai W.C."/>
            <person name="Van de Peer Y."/>
            <person name="Liu Z.J."/>
        </authorList>
    </citation>
    <scope>NUCLEOTIDE SEQUENCE [LARGE SCALE GENOMIC DNA]</scope>
    <source>
        <strain evidence="2">Lor288</strain>
    </source>
</reference>
<name>A0ABR2LDM3_9ASPA</name>
<feature type="compositionally biased region" description="Basic and acidic residues" evidence="1">
    <location>
        <begin position="51"/>
        <end position="66"/>
    </location>
</feature>
<comment type="caution">
    <text evidence="2">The sequence shown here is derived from an EMBL/GenBank/DDBJ whole genome shotgun (WGS) entry which is preliminary data.</text>
</comment>
<feature type="compositionally biased region" description="Basic and acidic residues" evidence="1">
    <location>
        <begin position="14"/>
        <end position="31"/>
    </location>
</feature>
<dbReference type="Proteomes" id="UP001412067">
    <property type="component" value="Unassembled WGS sequence"/>
</dbReference>
<feature type="compositionally biased region" description="Polar residues" evidence="1">
    <location>
        <begin position="34"/>
        <end position="45"/>
    </location>
</feature>
<proteinExistence type="predicted"/>
<evidence type="ECO:0000313" key="2">
    <source>
        <dbReference type="EMBL" id="KAK8938123.1"/>
    </source>
</evidence>
<accession>A0ABR2LDM3</accession>
<evidence type="ECO:0000256" key="1">
    <source>
        <dbReference type="SAM" id="MobiDB-lite"/>
    </source>
</evidence>
<protein>
    <submittedName>
        <fullName evidence="2">Uncharacterized protein</fullName>
    </submittedName>
</protein>
<organism evidence="2 3">
    <name type="scientific">Platanthera guangdongensis</name>
    <dbReference type="NCBI Taxonomy" id="2320717"/>
    <lineage>
        <taxon>Eukaryota</taxon>
        <taxon>Viridiplantae</taxon>
        <taxon>Streptophyta</taxon>
        <taxon>Embryophyta</taxon>
        <taxon>Tracheophyta</taxon>
        <taxon>Spermatophyta</taxon>
        <taxon>Magnoliopsida</taxon>
        <taxon>Liliopsida</taxon>
        <taxon>Asparagales</taxon>
        <taxon>Orchidaceae</taxon>
        <taxon>Orchidoideae</taxon>
        <taxon>Orchideae</taxon>
        <taxon>Orchidinae</taxon>
        <taxon>Platanthera</taxon>
    </lineage>
</organism>
<dbReference type="EMBL" id="JBBWWR010000021">
    <property type="protein sequence ID" value="KAK8938123.1"/>
    <property type="molecule type" value="Genomic_DNA"/>
</dbReference>
<keyword evidence="3" id="KW-1185">Reference proteome</keyword>
<evidence type="ECO:0000313" key="3">
    <source>
        <dbReference type="Proteomes" id="UP001412067"/>
    </source>
</evidence>